<dbReference type="GO" id="GO:0005839">
    <property type="term" value="C:proteasome core complex"/>
    <property type="evidence" value="ECO:0007669"/>
    <property type="project" value="InterPro"/>
</dbReference>
<dbReference type="PANTHER" id="PTHR11599">
    <property type="entry name" value="PROTEASOME SUBUNIT ALPHA/BETA"/>
    <property type="match status" value="1"/>
</dbReference>
<protein>
    <submittedName>
        <fullName evidence="2">20S proteasome, alpha-type regulatory subunit PSMA4/PRE9</fullName>
    </submittedName>
</protein>
<reference evidence="2 3" key="1">
    <citation type="submission" date="2015-07" db="EMBL/GenBank/DDBJ databases">
        <title>The genome of Pseudoloma neurophilia, a relevant intracellular parasite of the zebrafish.</title>
        <authorList>
            <person name="Ndikumana S."/>
            <person name="Pelin A."/>
            <person name="Sanders J."/>
            <person name="Corradi N."/>
        </authorList>
    </citation>
    <scope>NUCLEOTIDE SEQUENCE [LARGE SCALE GENOMIC DNA]</scope>
    <source>
        <strain evidence="2 3">MK1</strain>
    </source>
</reference>
<evidence type="ECO:0000313" key="3">
    <source>
        <dbReference type="Proteomes" id="UP000051530"/>
    </source>
</evidence>
<dbReference type="Gene3D" id="3.60.20.10">
    <property type="entry name" value="Glutamine Phosphoribosylpyrophosphate, subunit 1, domain 1"/>
    <property type="match status" value="1"/>
</dbReference>
<comment type="caution">
    <text evidence="2">The sequence shown here is derived from an EMBL/GenBank/DDBJ whole genome shotgun (WGS) entry which is preliminary data.</text>
</comment>
<evidence type="ECO:0000313" key="2">
    <source>
        <dbReference type="EMBL" id="KRH92248.1"/>
    </source>
</evidence>
<dbReference type="Proteomes" id="UP000051530">
    <property type="component" value="Unassembled WGS sequence"/>
</dbReference>
<gene>
    <name evidence="2" type="ORF">M153_9042000832</name>
</gene>
<dbReference type="AlphaFoldDB" id="A0A0R0LSK9"/>
<evidence type="ECO:0000256" key="1">
    <source>
        <dbReference type="ARBA" id="ARBA00022942"/>
    </source>
</evidence>
<dbReference type="GO" id="GO:0051603">
    <property type="term" value="P:proteolysis involved in protein catabolic process"/>
    <property type="evidence" value="ECO:0007669"/>
    <property type="project" value="InterPro"/>
</dbReference>
<dbReference type="SUPFAM" id="SSF56235">
    <property type="entry name" value="N-terminal nucleophile aminohydrolases (Ntn hydrolases)"/>
    <property type="match status" value="1"/>
</dbReference>
<keyword evidence="1 2" id="KW-0647">Proteasome</keyword>
<dbReference type="VEuPathDB" id="MicrosporidiaDB:M153_9042000832"/>
<dbReference type="InterPro" id="IPR050115">
    <property type="entry name" value="Proteasome_alpha"/>
</dbReference>
<dbReference type="OrthoDB" id="431557at2759"/>
<accession>A0A0R0LSK9</accession>
<sequence length="237" mass="27135">MERFTTNTFDDEGRISQLEFAIKNVNNAATSIGFKSKNGLILIGLKNKLQNNFINQLEKIFKLNNDKYVIISGLFGDAKQIITILRKNIQDHFYLFNEEITLKSLVEDISGRLQYFTQNKNTRPFGVSFIFISKNENKIMSCDPAGSINEWNAKAFGLNEDSINNDFITLKKELSMEEAVYECFKIVSKKQELSVKNAPFYEVLLVDTEKPGKPKIMAPEQIEQIVKSVREQQEAAE</sequence>
<keyword evidence="3" id="KW-1185">Reference proteome</keyword>
<dbReference type="InterPro" id="IPR029055">
    <property type="entry name" value="Ntn_hydrolases_N"/>
</dbReference>
<name>A0A0R0LSK9_9MICR</name>
<proteinExistence type="predicted"/>
<dbReference type="InterPro" id="IPR001353">
    <property type="entry name" value="Proteasome_sua/b"/>
</dbReference>
<dbReference type="Pfam" id="PF00227">
    <property type="entry name" value="Proteasome"/>
    <property type="match status" value="1"/>
</dbReference>
<dbReference type="EMBL" id="LGUB01001081">
    <property type="protein sequence ID" value="KRH92248.1"/>
    <property type="molecule type" value="Genomic_DNA"/>
</dbReference>
<organism evidence="2 3">
    <name type="scientific">Pseudoloma neurophilia</name>
    <dbReference type="NCBI Taxonomy" id="146866"/>
    <lineage>
        <taxon>Eukaryota</taxon>
        <taxon>Fungi</taxon>
        <taxon>Fungi incertae sedis</taxon>
        <taxon>Microsporidia</taxon>
        <taxon>Pseudoloma</taxon>
    </lineage>
</organism>